<feature type="binding site" evidence="5">
    <location>
        <position position="556"/>
    </location>
    <ligand>
        <name>Fe cation</name>
        <dbReference type="ChEBI" id="CHEBI:24875"/>
        <note>catalytic</note>
    </ligand>
</feature>
<feature type="binding site" evidence="5">
    <location>
        <position position="359"/>
    </location>
    <ligand>
        <name>Fe cation</name>
        <dbReference type="ChEBI" id="CHEBI:24875"/>
        <note>catalytic</note>
    </ligand>
</feature>
<dbReference type="GO" id="GO:0046872">
    <property type="term" value="F:metal ion binding"/>
    <property type="evidence" value="ECO:0007669"/>
    <property type="project" value="UniProtKB-KW"/>
</dbReference>
<keyword evidence="8" id="KW-1185">Reference proteome</keyword>
<dbReference type="AlphaFoldDB" id="A0A8J4FFI6"/>
<evidence type="ECO:0000313" key="6">
    <source>
        <dbReference type="EMBL" id="GIL69974.1"/>
    </source>
</evidence>
<feature type="binding site" evidence="5">
    <location>
        <position position="293"/>
    </location>
    <ligand>
        <name>Fe cation</name>
        <dbReference type="ChEBI" id="CHEBI:24875"/>
        <note>catalytic</note>
    </ligand>
</feature>
<evidence type="ECO:0000256" key="4">
    <source>
        <dbReference type="ARBA" id="ARBA00023004"/>
    </source>
</evidence>
<dbReference type="GO" id="GO:0009507">
    <property type="term" value="C:chloroplast"/>
    <property type="evidence" value="ECO:0007669"/>
    <property type="project" value="TreeGrafter"/>
</dbReference>
<feature type="binding site" evidence="5">
    <location>
        <position position="242"/>
    </location>
    <ligand>
        <name>Fe cation</name>
        <dbReference type="ChEBI" id="CHEBI:24875"/>
        <note>catalytic</note>
    </ligand>
</feature>
<keyword evidence="3" id="KW-0560">Oxidoreductase</keyword>
<dbReference type="EMBL" id="BNCP01000001">
    <property type="protein sequence ID" value="GIL69974.1"/>
    <property type="molecule type" value="Genomic_DNA"/>
</dbReference>
<dbReference type="OrthoDB" id="407010at2759"/>
<dbReference type="EMBL" id="BNCQ01000019">
    <property type="protein sequence ID" value="GIM05567.1"/>
    <property type="molecule type" value="Genomic_DNA"/>
</dbReference>
<evidence type="ECO:0000256" key="5">
    <source>
        <dbReference type="PIRSR" id="PIRSR604294-1"/>
    </source>
</evidence>
<evidence type="ECO:0000313" key="8">
    <source>
        <dbReference type="Proteomes" id="UP000747110"/>
    </source>
</evidence>
<evidence type="ECO:0008006" key="9">
    <source>
        <dbReference type="Google" id="ProtNLM"/>
    </source>
</evidence>
<name>A0A8J4FFI6_9CHLO</name>
<dbReference type="Pfam" id="PF03055">
    <property type="entry name" value="RPE65"/>
    <property type="match status" value="1"/>
</dbReference>
<proteinExistence type="inferred from homology"/>
<dbReference type="PANTHER" id="PTHR10543:SF24">
    <property type="entry name" value="CAROTENOID ISOMEROOXYGENASE"/>
    <property type="match status" value="1"/>
</dbReference>
<organism evidence="6 8">
    <name type="scientific">Volvox reticuliferus</name>
    <dbReference type="NCBI Taxonomy" id="1737510"/>
    <lineage>
        <taxon>Eukaryota</taxon>
        <taxon>Viridiplantae</taxon>
        <taxon>Chlorophyta</taxon>
        <taxon>core chlorophytes</taxon>
        <taxon>Chlorophyceae</taxon>
        <taxon>CS clade</taxon>
        <taxon>Chlamydomonadales</taxon>
        <taxon>Volvocaceae</taxon>
        <taxon>Volvox</taxon>
    </lineage>
</organism>
<dbReference type="Proteomes" id="UP000722791">
    <property type="component" value="Unassembled WGS sequence"/>
</dbReference>
<dbReference type="PANTHER" id="PTHR10543">
    <property type="entry name" value="BETA-CAROTENE DIOXYGENASE"/>
    <property type="match status" value="1"/>
</dbReference>
<accession>A0A8J4FFI6</accession>
<comment type="similarity">
    <text evidence="1">Belongs to the carotenoid oxygenase family.</text>
</comment>
<evidence type="ECO:0000256" key="2">
    <source>
        <dbReference type="ARBA" id="ARBA00022723"/>
    </source>
</evidence>
<sequence length="565" mass="61628">MKHQRASSTKNYAGPLSVPTSIPIHALHVRSPIRNIILKSTSFQSTHAVSQTVVSPYVASSYVSQEARQAVFRRAQEQVPEVDAALVSGQLPSWLRGSLLLNGCGDYRGMQHMFDGYACLTRIHLDGTTGRVTAGQRFLDSDAYRSFLNTGRMKYREFQTPVPADGPMGRAMVLLDTTLAWMSTGRAFTDNASVSLTPLPGNRLLALSEARTAAYIVDPTTLDTVRQVEYDDGLPGDLTTAHPKRAPDGSIINFTHSFPLGGVHVFRQDPISLARKQIAFIRDRNPVSPCWVHDMAITTSHLVVVEPPLFINMNSLVLGESTPFVFMDWNPEAGTRVHVIALDGSRVVTHTAPPLFTLHLVNAFERPCSSGTGTEICVDFSVYDDPEIINDLSLDRLKAFPGKDISPSRLRRLSIPLLYAAGRPVGPTSLAAPAPLLKDENAYGNFIEFPAINPRFCGKAYRYAYGTAAVRPTNLNNAFARHDLELGTSTLWHEPGALPAEPIFVPRPGGTSEDDGVLVATVTLADGQSAVVVLDGATLQERARVVLPFTVPYRFHGTFLADGRT</sequence>
<gene>
    <name evidence="6" type="ORF">Vretifemale_809</name>
    <name evidence="7" type="ORF">Vretimale_10031</name>
</gene>
<evidence type="ECO:0000256" key="1">
    <source>
        <dbReference type="ARBA" id="ARBA00006787"/>
    </source>
</evidence>
<evidence type="ECO:0000313" key="7">
    <source>
        <dbReference type="EMBL" id="GIM05567.1"/>
    </source>
</evidence>
<keyword evidence="2 5" id="KW-0479">Metal-binding</keyword>
<comment type="cofactor">
    <cofactor evidence="5">
        <name>Fe(2+)</name>
        <dbReference type="ChEBI" id="CHEBI:29033"/>
    </cofactor>
    <text evidence="5">Binds 1 Fe(2+) ion per subunit.</text>
</comment>
<protein>
    <recommendedName>
        <fullName evidence="9">Carotenoid oxygenase</fullName>
    </recommendedName>
</protein>
<dbReference type="Proteomes" id="UP000747110">
    <property type="component" value="Unassembled WGS sequence"/>
</dbReference>
<dbReference type="InterPro" id="IPR004294">
    <property type="entry name" value="Carotenoid_Oase"/>
</dbReference>
<keyword evidence="4 5" id="KW-0408">Iron</keyword>
<dbReference type="GO" id="GO:0016121">
    <property type="term" value="P:carotene catabolic process"/>
    <property type="evidence" value="ECO:0007669"/>
    <property type="project" value="TreeGrafter"/>
</dbReference>
<comment type="caution">
    <text evidence="6">The sequence shown here is derived from an EMBL/GenBank/DDBJ whole genome shotgun (WGS) entry which is preliminary data.</text>
</comment>
<evidence type="ECO:0000256" key="3">
    <source>
        <dbReference type="ARBA" id="ARBA00023002"/>
    </source>
</evidence>
<reference evidence="6" key="1">
    <citation type="journal article" date="2021" name="Proc. Natl. Acad. Sci. U.S.A.">
        <title>Three genomes in the algal genus Volvox reveal the fate of a haploid sex-determining region after a transition to homothallism.</title>
        <authorList>
            <person name="Yamamoto K."/>
            <person name="Hamaji T."/>
            <person name="Kawai-Toyooka H."/>
            <person name="Matsuzaki R."/>
            <person name="Takahashi F."/>
            <person name="Nishimura Y."/>
            <person name="Kawachi M."/>
            <person name="Noguchi H."/>
            <person name="Minakuchi Y."/>
            <person name="Umen J.G."/>
            <person name="Toyoda A."/>
            <person name="Nozaki H."/>
        </authorList>
    </citation>
    <scope>NUCLEOTIDE SEQUENCE</scope>
    <source>
        <strain evidence="7">NIES-3785</strain>
        <strain evidence="6">NIES-3786</strain>
    </source>
</reference>
<dbReference type="GO" id="GO:0010436">
    <property type="term" value="F:carotenoid dioxygenase activity"/>
    <property type="evidence" value="ECO:0007669"/>
    <property type="project" value="TreeGrafter"/>
</dbReference>